<dbReference type="eggNOG" id="COG0663">
    <property type="taxonomic scope" value="Bacteria"/>
</dbReference>
<dbReference type="AlphaFoldDB" id="A7IQC4"/>
<dbReference type="PANTHER" id="PTHR13061:SF56">
    <property type="entry name" value="PROTEIN YRDA"/>
    <property type="match status" value="1"/>
</dbReference>
<keyword evidence="2" id="KW-1185">Reference proteome</keyword>
<reference evidence="1 2" key="1">
    <citation type="submission" date="2007-07" db="EMBL/GenBank/DDBJ databases">
        <title>Complete sequence of plasmid pXAUT01 of Xanthobacter autotrophicus Py2.</title>
        <authorList>
            <consortium name="US DOE Joint Genome Institute"/>
            <person name="Copeland A."/>
            <person name="Lucas S."/>
            <person name="Lapidus A."/>
            <person name="Barry K."/>
            <person name="Glavina del Rio T."/>
            <person name="Hammon N."/>
            <person name="Israni S."/>
            <person name="Dalin E."/>
            <person name="Tice H."/>
            <person name="Pitluck S."/>
            <person name="Sims D."/>
            <person name="Brettin T."/>
            <person name="Bruce D."/>
            <person name="Detter J.C."/>
            <person name="Han C."/>
            <person name="Tapia R."/>
            <person name="Brainard J."/>
            <person name="Schmutz J."/>
            <person name="Larimer F."/>
            <person name="Land M."/>
            <person name="Hauser L."/>
            <person name="Kyrpides N."/>
            <person name="Kim E."/>
            <person name="Ensigns S.A."/>
            <person name="Richardson P."/>
        </authorList>
    </citation>
    <scope>NUCLEOTIDE SEQUENCE [LARGE SCALE GENOMIC DNA]</scope>
    <source>
        <strain evidence="2">ATCC BAA-1158 / Py2</strain>
        <plasmid evidence="2">Plasmid pXAUT01</plasmid>
    </source>
</reference>
<geneLocation type="plasmid" evidence="1 2">
    <name>pXAUT01</name>
</geneLocation>
<sequence length="348" mass="36210">MSASPFVLPYHGILPVYPDLLRAGPRAALIGRVTLGPRAALGTLALIRGDGHVVEIGADFHLGDWGTVHIAHEMHPAIVGDRVTVGPDAVVHACTVGDDCVIEEDAIILDGSVLENGVVMEAGTIAFPRSRLEADTLYAGAPAKPVRRIDAAERAARAARIRALASAPPPPPPAGGAARLDIHSTTFIAANSSVSGAFKADAHASVLFSCTLDARNSEISLGENSNIQDNSLVRCPDGPVVVAANAVVGHNVVLESCTVGTGSLVGTGSRVAPGTVVEPDVLLAAGARTQRGQVLESGFLWGGNPARRIAPLDDKKRQMIPWIISTYCEYTADFLASQHRAAQRASFG</sequence>
<dbReference type="SUPFAM" id="SSF51161">
    <property type="entry name" value="Trimeric LpxA-like enzymes"/>
    <property type="match status" value="2"/>
</dbReference>
<organism evidence="1 2">
    <name type="scientific">Xanthobacter autotrophicus (strain ATCC BAA-1158 / Py2)</name>
    <dbReference type="NCBI Taxonomy" id="78245"/>
    <lineage>
        <taxon>Bacteria</taxon>
        <taxon>Pseudomonadati</taxon>
        <taxon>Pseudomonadota</taxon>
        <taxon>Alphaproteobacteria</taxon>
        <taxon>Hyphomicrobiales</taxon>
        <taxon>Xanthobacteraceae</taxon>
        <taxon>Xanthobacter</taxon>
    </lineage>
</organism>
<dbReference type="InterPro" id="IPR050484">
    <property type="entry name" value="Transf_Hexapept/Carb_Anhydrase"/>
</dbReference>
<keyword evidence="1" id="KW-0614">Plasmid</keyword>
<keyword evidence="1" id="KW-0808">Transferase</keyword>
<evidence type="ECO:0000313" key="1">
    <source>
        <dbReference type="EMBL" id="ABS70220.1"/>
    </source>
</evidence>
<dbReference type="KEGG" id="xau:Xaut_5022"/>
<dbReference type="Proteomes" id="UP000002417">
    <property type="component" value="Plasmid pXAUT01"/>
</dbReference>
<dbReference type="HOGENOM" id="CLU_796810_0_0_5"/>
<dbReference type="Gene3D" id="2.160.10.10">
    <property type="entry name" value="Hexapeptide repeat proteins"/>
    <property type="match status" value="2"/>
</dbReference>
<dbReference type="PANTHER" id="PTHR13061">
    <property type="entry name" value="DYNACTIN SUBUNIT P25"/>
    <property type="match status" value="1"/>
</dbReference>
<proteinExistence type="predicted"/>
<name>A7IQC4_XANP2</name>
<gene>
    <name evidence="1" type="ordered locus">Xaut_5022</name>
</gene>
<dbReference type="InterPro" id="IPR011004">
    <property type="entry name" value="Trimer_LpxA-like_sf"/>
</dbReference>
<evidence type="ECO:0000313" key="2">
    <source>
        <dbReference type="Proteomes" id="UP000002417"/>
    </source>
</evidence>
<accession>A7IQC4</accession>
<dbReference type="InterPro" id="IPR047324">
    <property type="entry name" value="LbH_gamma_CA-like"/>
</dbReference>
<dbReference type="OrthoDB" id="9803036at2"/>
<dbReference type="EMBL" id="CP000782">
    <property type="protein sequence ID" value="ABS70220.1"/>
    <property type="molecule type" value="Genomic_DNA"/>
</dbReference>
<protein>
    <submittedName>
        <fullName evidence="1">Carbonic anhydrase/acetyltransferase isoleucine patch superfamily-like protein</fullName>
    </submittedName>
</protein>
<dbReference type="CDD" id="cd04645">
    <property type="entry name" value="LbH_gamma_CA_like"/>
    <property type="match status" value="2"/>
</dbReference>
<dbReference type="GO" id="GO:0016740">
    <property type="term" value="F:transferase activity"/>
    <property type="evidence" value="ECO:0007669"/>
    <property type="project" value="UniProtKB-KW"/>
</dbReference>